<dbReference type="STRING" id="1590841.A0A2R6RH55"/>
<feature type="signal peptide" evidence="2">
    <location>
        <begin position="1"/>
        <end position="22"/>
    </location>
</feature>
<keyword evidence="1" id="KW-0812">Transmembrane</keyword>
<keyword evidence="1" id="KW-0472">Membrane</keyword>
<dbReference type="PANTHER" id="PTHR21454:SF44">
    <property type="entry name" value="EXPP1 PROTEIN"/>
    <property type="match status" value="1"/>
</dbReference>
<name>A0A2R6RH55_ACTCC</name>
<protein>
    <submittedName>
        <fullName evidence="3">CD2 like</fullName>
    </submittedName>
</protein>
<dbReference type="EMBL" id="NKQK01000006">
    <property type="protein sequence ID" value="PSS29376.1"/>
    <property type="molecule type" value="Genomic_DNA"/>
</dbReference>
<dbReference type="OMA" id="MMICADA"/>
<dbReference type="GO" id="GO:0005829">
    <property type="term" value="C:cytosol"/>
    <property type="evidence" value="ECO:0007669"/>
    <property type="project" value="TreeGrafter"/>
</dbReference>
<evidence type="ECO:0000313" key="3">
    <source>
        <dbReference type="EMBL" id="PSS29376.1"/>
    </source>
</evidence>
<reference evidence="4" key="2">
    <citation type="journal article" date="2018" name="BMC Genomics">
        <title>A manually annotated Actinidia chinensis var. chinensis (kiwifruit) genome highlights the challenges associated with draft genomes and gene prediction in plants.</title>
        <authorList>
            <person name="Pilkington S.M."/>
            <person name="Crowhurst R."/>
            <person name="Hilario E."/>
            <person name="Nardozza S."/>
            <person name="Fraser L."/>
            <person name="Peng Y."/>
            <person name="Gunaseelan K."/>
            <person name="Simpson R."/>
            <person name="Tahir J."/>
            <person name="Deroles S.C."/>
            <person name="Templeton K."/>
            <person name="Luo Z."/>
            <person name="Davy M."/>
            <person name="Cheng C."/>
            <person name="McNeilage M."/>
            <person name="Scaglione D."/>
            <person name="Liu Y."/>
            <person name="Zhang Q."/>
            <person name="Datson P."/>
            <person name="De Silva N."/>
            <person name="Gardiner S.E."/>
            <person name="Bassett H."/>
            <person name="Chagne D."/>
            <person name="McCallum J."/>
            <person name="Dzierzon H."/>
            <person name="Deng C."/>
            <person name="Wang Y.Y."/>
            <person name="Barron L."/>
            <person name="Manako K."/>
            <person name="Bowen J."/>
            <person name="Foster T.M."/>
            <person name="Erridge Z.A."/>
            <person name="Tiffin H."/>
            <person name="Waite C.N."/>
            <person name="Davies K.M."/>
            <person name="Grierson E.P."/>
            <person name="Laing W.A."/>
            <person name="Kirk R."/>
            <person name="Chen X."/>
            <person name="Wood M."/>
            <person name="Montefiori M."/>
            <person name="Brummell D.A."/>
            <person name="Schwinn K.E."/>
            <person name="Catanach A."/>
            <person name="Fullerton C."/>
            <person name="Li D."/>
            <person name="Meiyalaghan S."/>
            <person name="Nieuwenhuizen N."/>
            <person name="Read N."/>
            <person name="Prakash R."/>
            <person name="Hunter D."/>
            <person name="Zhang H."/>
            <person name="McKenzie M."/>
            <person name="Knabel M."/>
            <person name="Harris A."/>
            <person name="Allan A.C."/>
            <person name="Gleave A."/>
            <person name="Chen A."/>
            <person name="Janssen B.J."/>
            <person name="Plunkett B."/>
            <person name="Ampomah-Dwamena C."/>
            <person name="Voogd C."/>
            <person name="Leif D."/>
            <person name="Lafferty D."/>
            <person name="Souleyre E.J.F."/>
            <person name="Varkonyi-Gasic E."/>
            <person name="Gambi F."/>
            <person name="Hanley J."/>
            <person name="Yao J.L."/>
            <person name="Cheung J."/>
            <person name="David K.M."/>
            <person name="Warren B."/>
            <person name="Marsh K."/>
            <person name="Snowden K.C."/>
            <person name="Lin-Wang K."/>
            <person name="Brian L."/>
            <person name="Martinez-Sanchez M."/>
            <person name="Wang M."/>
            <person name="Ileperuma N."/>
            <person name="Macnee N."/>
            <person name="Campin R."/>
            <person name="McAtee P."/>
            <person name="Drummond R.S.M."/>
            <person name="Espley R.V."/>
            <person name="Ireland H.S."/>
            <person name="Wu R."/>
            <person name="Atkinson R.G."/>
            <person name="Karunairetnam S."/>
            <person name="Bulley S."/>
            <person name="Chunkath S."/>
            <person name="Hanley Z."/>
            <person name="Storey R."/>
            <person name="Thrimawithana A.H."/>
            <person name="Thomson S."/>
            <person name="David C."/>
            <person name="Testolin R."/>
            <person name="Huang H."/>
            <person name="Hellens R.P."/>
            <person name="Schaffer R.J."/>
        </authorList>
    </citation>
    <scope>NUCLEOTIDE SEQUENCE [LARGE SCALE GENOMIC DNA]</scope>
    <source>
        <strain evidence="4">cv. Red5</strain>
    </source>
</reference>
<dbReference type="InterPro" id="IPR044248">
    <property type="entry name" value="DPH3/4-like"/>
</dbReference>
<proteinExistence type="predicted"/>
<accession>A0A2R6RH55</accession>
<dbReference type="OrthoDB" id="1885051at2759"/>
<sequence length="306" mass="33179">MGRTVVATQIVIMVLMMICADALDTNPVFDPCSDAKIQRWDGFTFALAFSTKESFIFNKTQLSPCDPRLSLSGGSAQLALFRPKVDEISLLTINSTTFNPSMAGGFMVAFAGRQYAARSVPVFVADNTHTITSFTLVLEFQKGTLQNLYWKKFGCASCSGKDVVCLNKQDCAIATSQCKGNGGPVDCNIGIQVAFSGTDKNDDVLNSWYEVANLRQYSLFALTSTSTVARTDNASVQSPCIIVVTMIINLFVIFVITTLFRIIVILQCFEMSSGPISDLRSSVSEEDNILAACGFPAAGSSGFRWN</sequence>
<feature type="transmembrane region" description="Helical" evidence="1">
    <location>
        <begin position="241"/>
        <end position="264"/>
    </location>
</feature>
<feature type="chain" id="PRO_5015340858" evidence="2">
    <location>
        <begin position="23"/>
        <end position="306"/>
    </location>
</feature>
<dbReference type="InParanoid" id="A0A2R6RH55"/>
<organism evidence="3 4">
    <name type="scientific">Actinidia chinensis var. chinensis</name>
    <name type="common">Chinese soft-hair kiwi</name>
    <dbReference type="NCBI Taxonomy" id="1590841"/>
    <lineage>
        <taxon>Eukaryota</taxon>
        <taxon>Viridiplantae</taxon>
        <taxon>Streptophyta</taxon>
        <taxon>Embryophyta</taxon>
        <taxon>Tracheophyta</taxon>
        <taxon>Spermatophyta</taxon>
        <taxon>Magnoliopsida</taxon>
        <taxon>eudicotyledons</taxon>
        <taxon>Gunneridae</taxon>
        <taxon>Pentapetalae</taxon>
        <taxon>asterids</taxon>
        <taxon>Ericales</taxon>
        <taxon>Actinidiaceae</taxon>
        <taxon>Actinidia</taxon>
    </lineage>
</organism>
<keyword evidence="1" id="KW-1133">Transmembrane helix</keyword>
<dbReference type="PANTHER" id="PTHR21454">
    <property type="entry name" value="DPH3 HOMOLOG-RELATED"/>
    <property type="match status" value="1"/>
</dbReference>
<evidence type="ECO:0000256" key="2">
    <source>
        <dbReference type="SAM" id="SignalP"/>
    </source>
</evidence>
<keyword evidence="4" id="KW-1185">Reference proteome</keyword>
<comment type="caution">
    <text evidence="3">The sequence shown here is derived from an EMBL/GenBank/DDBJ whole genome shotgun (WGS) entry which is preliminary data.</text>
</comment>
<gene>
    <name evidence="3" type="ORF">CEY00_Acc06992</name>
</gene>
<dbReference type="GO" id="GO:0046872">
    <property type="term" value="F:metal ion binding"/>
    <property type="evidence" value="ECO:0007669"/>
    <property type="project" value="InterPro"/>
</dbReference>
<evidence type="ECO:0000256" key="1">
    <source>
        <dbReference type="SAM" id="Phobius"/>
    </source>
</evidence>
<evidence type="ECO:0000313" key="4">
    <source>
        <dbReference type="Proteomes" id="UP000241394"/>
    </source>
</evidence>
<dbReference type="Gramene" id="PSS29376">
    <property type="protein sequence ID" value="PSS29376"/>
    <property type="gene ID" value="CEY00_Acc06992"/>
</dbReference>
<reference evidence="3 4" key="1">
    <citation type="submission" date="2017-07" db="EMBL/GenBank/DDBJ databases">
        <title>An improved, manually edited Actinidia chinensis var. chinensis (kiwifruit) genome highlights the challenges associated with draft genomes and gene prediction in plants.</title>
        <authorList>
            <person name="Pilkington S."/>
            <person name="Crowhurst R."/>
            <person name="Hilario E."/>
            <person name="Nardozza S."/>
            <person name="Fraser L."/>
            <person name="Peng Y."/>
            <person name="Gunaseelan K."/>
            <person name="Simpson R."/>
            <person name="Tahir J."/>
            <person name="Deroles S."/>
            <person name="Templeton K."/>
            <person name="Luo Z."/>
            <person name="Davy M."/>
            <person name="Cheng C."/>
            <person name="Mcneilage M."/>
            <person name="Scaglione D."/>
            <person name="Liu Y."/>
            <person name="Zhang Q."/>
            <person name="Datson P."/>
            <person name="De Silva N."/>
            <person name="Gardiner S."/>
            <person name="Bassett H."/>
            <person name="Chagne D."/>
            <person name="Mccallum J."/>
            <person name="Dzierzon H."/>
            <person name="Deng C."/>
            <person name="Wang Y.-Y."/>
            <person name="Barron N."/>
            <person name="Manako K."/>
            <person name="Bowen J."/>
            <person name="Foster T."/>
            <person name="Erridge Z."/>
            <person name="Tiffin H."/>
            <person name="Waite C."/>
            <person name="Davies K."/>
            <person name="Grierson E."/>
            <person name="Laing W."/>
            <person name="Kirk R."/>
            <person name="Chen X."/>
            <person name="Wood M."/>
            <person name="Montefiori M."/>
            <person name="Brummell D."/>
            <person name="Schwinn K."/>
            <person name="Catanach A."/>
            <person name="Fullerton C."/>
            <person name="Li D."/>
            <person name="Meiyalaghan S."/>
            <person name="Nieuwenhuizen N."/>
            <person name="Read N."/>
            <person name="Prakash R."/>
            <person name="Hunter D."/>
            <person name="Zhang H."/>
            <person name="Mckenzie M."/>
            <person name="Knabel M."/>
            <person name="Harris A."/>
            <person name="Allan A."/>
            <person name="Chen A."/>
            <person name="Janssen B."/>
            <person name="Plunkett B."/>
            <person name="Dwamena C."/>
            <person name="Voogd C."/>
            <person name="Leif D."/>
            <person name="Lafferty D."/>
            <person name="Souleyre E."/>
            <person name="Varkonyi-Gasic E."/>
            <person name="Gambi F."/>
            <person name="Hanley J."/>
            <person name="Yao J.-L."/>
            <person name="Cheung J."/>
            <person name="David K."/>
            <person name="Warren B."/>
            <person name="Marsh K."/>
            <person name="Snowden K."/>
            <person name="Lin-Wang K."/>
            <person name="Brian L."/>
            <person name="Martinez-Sanchez M."/>
            <person name="Wang M."/>
            <person name="Ileperuma N."/>
            <person name="Macnee N."/>
            <person name="Campin R."/>
            <person name="Mcatee P."/>
            <person name="Drummond R."/>
            <person name="Espley R."/>
            <person name="Ireland H."/>
            <person name="Wu R."/>
            <person name="Atkinson R."/>
            <person name="Karunairetnam S."/>
            <person name="Bulley S."/>
            <person name="Chunkath S."/>
            <person name="Hanley Z."/>
            <person name="Storey R."/>
            <person name="Thrimawithana A."/>
            <person name="Thomson S."/>
            <person name="David C."/>
            <person name="Testolin R."/>
        </authorList>
    </citation>
    <scope>NUCLEOTIDE SEQUENCE [LARGE SCALE GENOMIC DNA]</scope>
    <source>
        <strain evidence="4">cv. Red5</strain>
        <tissue evidence="3">Young leaf</tissue>
    </source>
</reference>
<dbReference type="GO" id="GO:0017183">
    <property type="term" value="P:protein histidyl modification to diphthamide"/>
    <property type="evidence" value="ECO:0007669"/>
    <property type="project" value="InterPro"/>
</dbReference>
<dbReference type="AlphaFoldDB" id="A0A2R6RH55"/>
<keyword evidence="2" id="KW-0732">Signal</keyword>
<dbReference type="Proteomes" id="UP000241394">
    <property type="component" value="Chromosome LG6"/>
</dbReference>